<feature type="transmembrane region" description="Helical" evidence="1">
    <location>
        <begin position="173"/>
        <end position="194"/>
    </location>
</feature>
<proteinExistence type="predicted"/>
<keyword evidence="1" id="KW-1133">Transmembrane helix</keyword>
<reference evidence="2" key="1">
    <citation type="journal article" date="2021" name="PeerJ">
        <title>Extensive microbial diversity within the chicken gut microbiome revealed by metagenomics and culture.</title>
        <authorList>
            <person name="Gilroy R."/>
            <person name="Ravi A."/>
            <person name="Getino M."/>
            <person name="Pursley I."/>
            <person name="Horton D.L."/>
            <person name="Alikhan N.F."/>
            <person name="Baker D."/>
            <person name="Gharbi K."/>
            <person name="Hall N."/>
            <person name="Watson M."/>
            <person name="Adriaenssens E.M."/>
            <person name="Foster-Nyarko E."/>
            <person name="Jarju S."/>
            <person name="Secka A."/>
            <person name="Antonio M."/>
            <person name="Oren A."/>
            <person name="Chaudhuri R.R."/>
            <person name="La Ragione R."/>
            <person name="Hildebrand F."/>
            <person name="Pallen M.J."/>
        </authorList>
    </citation>
    <scope>NUCLEOTIDE SEQUENCE</scope>
    <source>
        <strain evidence="2">ChiGjej2B2-7701</strain>
    </source>
</reference>
<evidence type="ECO:0000256" key="1">
    <source>
        <dbReference type="SAM" id="Phobius"/>
    </source>
</evidence>
<dbReference type="Proteomes" id="UP000746751">
    <property type="component" value="Unassembled WGS sequence"/>
</dbReference>
<reference evidence="2" key="2">
    <citation type="submission" date="2021-09" db="EMBL/GenBank/DDBJ databases">
        <authorList>
            <person name="Gilroy R."/>
        </authorList>
    </citation>
    <scope>NUCLEOTIDE SEQUENCE</scope>
    <source>
        <strain evidence="2">ChiGjej2B2-7701</strain>
    </source>
</reference>
<keyword evidence="1" id="KW-0472">Membrane</keyword>
<evidence type="ECO:0000313" key="3">
    <source>
        <dbReference type="Proteomes" id="UP000746751"/>
    </source>
</evidence>
<feature type="transmembrane region" description="Helical" evidence="1">
    <location>
        <begin position="201"/>
        <end position="220"/>
    </location>
</feature>
<sequence length="300" mass="30765">MFDRCMHSVQRAIAPLGTSKVCLFLLAASSVSLMVGAGGPGAWELAVSDAAFAADAVGIAALCLVSACGMLPKAIEELRRVENASRPSRLRAVWRPLATACAVADVLLCGSCAQDGAPGMVLVLLMAVLASLWGRLDRRDRRAALAAILIGAAVFAHLLPREAIVAASAPMRAVSPVALPPILLAAVLLAACAPASRRNMAYGYAIIASAPFASQVVAQYTGIPLGFLPIPFAGTSPGSLVIIPVATMLLVLLAACPVMRCDPPRSLPARGGRGRASVEGLVRWDASADGQGGDGHDGCR</sequence>
<name>A0A921LR65_9ACTN</name>
<dbReference type="EMBL" id="DYVF01000059">
    <property type="protein sequence ID" value="HJG31721.1"/>
    <property type="molecule type" value="Genomic_DNA"/>
</dbReference>
<evidence type="ECO:0000313" key="2">
    <source>
        <dbReference type="EMBL" id="HJG31721.1"/>
    </source>
</evidence>
<feature type="transmembrane region" description="Helical" evidence="1">
    <location>
        <begin position="143"/>
        <end position="161"/>
    </location>
</feature>
<accession>A0A921LR65</accession>
<dbReference type="AlphaFoldDB" id="A0A921LR65"/>
<organism evidence="2 3">
    <name type="scientific">Collinsella ihumii</name>
    <dbReference type="NCBI Taxonomy" id="1720204"/>
    <lineage>
        <taxon>Bacteria</taxon>
        <taxon>Bacillati</taxon>
        <taxon>Actinomycetota</taxon>
        <taxon>Coriobacteriia</taxon>
        <taxon>Coriobacteriales</taxon>
        <taxon>Coriobacteriaceae</taxon>
        <taxon>Collinsella</taxon>
    </lineage>
</organism>
<protein>
    <submittedName>
        <fullName evidence="2">Uncharacterized protein</fullName>
    </submittedName>
</protein>
<feature type="transmembrane region" description="Helical" evidence="1">
    <location>
        <begin position="21"/>
        <end position="39"/>
    </location>
</feature>
<feature type="transmembrane region" description="Helical" evidence="1">
    <location>
        <begin position="119"/>
        <end position="136"/>
    </location>
</feature>
<feature type="transmembrane region" description="Helical" evidence="1">
    <location>
        <begin position="51"/>
        <end position="71"/>
    </location>
</feature>
<keyword evidence="1" id="KW-0812">Transmembrane</keyword>
<gene>
    <name evidence="2" type="ORF">K8U80_10070</name>
</gene>
<feature type="transmembrane region" description="Helical" evidence="1">
    <location>
        <begin position="240"/>
        <end position="259"/>
    </location>
</feature>
<comment type="caution">
    <text evidence="2">The sequence shown here is derived from an EMBL/GenBank/DDBJ whole genome shotgun (WGS) entry which is preliminary data.</text>
</comment>
<feature type="transmembrane region" description="Helical" evidence="1">
    <location>
        <begin position="92"/>
        <end position="113"/>
    </location>
</feature>